<dbReference type="InterPro" id="IPR036061">
    <property type="entry name" value="CheW-like_dom_sf"/>
</dbReference>
<evidence type="ECO:0000313" key="3">
    <source>
        <dbReference type="Proteomes" id="UP000199302"/>
    </source>
</evidence>
<feature type="domain" description="CheW-like" evidence="1">
    <location>
        <begin position="17"/>
        <end position="157"/>
    </location>
</feature>
<dbReference type="CDD" id="cd00732">
    <property type="entry name" value="CheW"/>
    <property type="match status" value="1"/>
</dbReference>
<gene>
    <name evidence="2" type="ORF">SAMN04515673_11229</name>
</gene>
<dbReference type="Pfam" id="PF01584">
    <property type="entry name" value="CheW"/>
    <property type="match status" value="1"/>
</dbReference>
<dbReference type="GO" id="GO:0007165">
    <property type="term" value="P:signal transduction"/>
    <property type="evidence" value="ECO:0007669"/>
    <property type="project" value="InterPro"/>
</dbReference>
<proteinExistence type="predicted"/>
<dbReference type="OrthoDB" id="9794382at2"/>
<dbReference type="PANTHER" id="PTHR22617:SF23">
    <property type="entry name" value="CHEMOTAXIS PROTEIN CHEW"/>
    <property type="match status" value="1"/>
</dbReference>
<dbReference type="Gene3D" id="2.30.30.40">
    <property type="entry name" value="SH3 Domains"/>
    <property type="match status" value="1"/>
</dbReference>
<keyword evidence="3" id="KW-1185">Reference proteome</keyword>
<dbReference type="GO" id="GO:0005829">
    <property type="term" value="C:cytosol"/>
    <property type="evidence" value="ECO:0007669"/>
    <property type="project" value="TreeGrafter"/>
</dbReference>
<dbReference type="AlphaFoldDB" id="A0A1I6EHM2"/>
<dbReference type="InterPro" id="IPR002545">
    <property type="entry name" value="CheW-lke_dom"/>
</dbReference>
<accession>A0A1I6EHM2</accession>
<dbReference type="SMART" id="SM00260">
    <property type="entry name" value="CheW"/>
    <property type="match status" value="1"/>
</dbReference>
<name>A0A1I6EHM2_9RHOB</name>
<dbReference type="GO" id="GO:0006935">
    <property type="term" value="P:chemotaxis"/>
    <property type="evidence" value="ECO:0007669"/>
    <property type="project" value="InterPro"/>
</dbReference>
<dbReference type="STRING" id="871652.SAMN04515673_11229"/>
<dbReference type="EMBL" id="FOYI01000012">
    <property type="protein sequence ID" value="SFR17167.1"/>
    <property type="molecule type" value="Genomic_DNA"/>
</dbReference>
<reference evidence="2 3" key="1">
    <citation type="submission" date="2016-10" db="EMBL/GenBank/DDBJ databases">
        <authorList>
            <person name="de Groot N.N."/>
        </authorList>
    </citation>
    <scope>NUCLEOTIDE SEQUENCE [LARGE SCALE GENOMIC DNA]</scope>
    <source>
        <strain evidence="3">KMM 9023,NRIC 0796,JCM 17311,KCTC 23692</strain>
    </source>
</reference>
<dbReference type="RefSeq" id="WP_092081958.1">
    <property type="nucleotide sequence ID" value="NZ_FOYI01000012.1"/>
</dbReference>
<sequence>MTQAQQIDTREHHGAAFKEYVAFRTAGQDFCFDIMKVREIRGWTEATILPHAPSYVLGVINLRGSVVPIVDLATRLGLPTTEPHARHVIIIAMVNTQIIGLLVEAVSDILGVGDDIVQSTPDVASETTKSFISGVIPKDSKMIRLVDIEKILPAGELE</sequence>
<protein>
    <submittedName>
        <fullName evidence="2">Purine-binding chemotaxis protein CheW</fullName>
    </submittedName>
</protein>
<dbReference type="PROSITE" id="PS50851">
    <property type="entry name" value="CHEW"/>
    <property type="match status" value="1"/>
</dbReference>
<evidence type="ECO:0000313" key="2">
    <source>
        <dbReference type="EMBL" id="SFR17167.1"/>
    </source>
</evidence>
<dbReference type="Proteomes" id="UP000199302">
    <property type="component" value="Unassembled WGS sequence"/>
</dbReference>
<evidence type="ECO:0000259" key="1">
    <source>
        <dbReference type="PROSITE" id="PS50851"/>
    </source>
</evidence>
<dbReference type="PANTHER" id="PTHR22617">
    <property type="entry name" value="CHEMOTAXIS SENSOR HISTIDINE KINASE-RELATED"/>
    <property type="match status" value="1"/>
</dbReference>
<dbReference type="SUPFAM" id="SSF50341">
    <property type="entry name" value="CheW-like"/>
    <property type="match status" value="1"/>
</dbReference>
<organism evidence="2 3">
    <name type="scientific">Poseidonocella sedimentorum</name>
    <dbReference type="NCBI Taxonomy" id="871652"/>
    <lineage>
        <taxon>Bacteria</taxon>
        <taxon>Pseudomonadati</taxon>
        <taxon>Pseudomonadota</taxon>
        <taxon>Alphaproteobacteria</taxon>
        <taxon>Rhodobacterales</taxon>
        <taxon>Roseobacteraceae</taxon>
        <taxon>Poseidonocella</taxon>
    </lineage>
</organism>
<dbReference type="InterPro" id="IPR039315">
    <property type="entry name" value="CheW"/>
</dbReference>
<dbReference type="Gene3D" id="2.40.50.180">
    <property type="entry name" value="CheA-289, Domain 4"/>
    <property type="match status" value="1"/>
</dbReference>